<keyword evidence="2" id="KW-1003">Cell membrane</keyword>
<keyword evidence="3 6" id="KW-0812">Transmembrane</keyword>
<feature type="transmembrane region" description="Helical" evidence="6">
    <location>
        <begin position="368"/>
        <end position="388"/>
    </location>
</feature>
<feature type="transmembrane region" description="Helical" evidence="6">
    <location>
        <begin position="82"/>
        <end position="108"/>
    </location>
</feature>
<feature type="transmembrane region" description="Helical" evidence="6">
    <location>
        <begin position="12"/>
        <end position="32"/>
    </location>
</feature>
<keyword evidence="4 6" id="KW-1133">Transmembrane helix</keyword>
<keyword evidence="5 6" id="KW-0472">Membrane</keyword>
<feature type="transmembrane region" description="Helical" evidence="6">
    <location>
        <begin position="341"/>
        <end position="361"/>
    </location>
</feature>
<dbReference type="RefSeq" id="WP_035087134.1">
    <property type="nucleotide sequence ID" value="NZ_JQGC01000033.1"/>
</dbReference>
<feature type="transmembrane region" description="Helical" evidence="6">
    <location>
        <begin position="223"/>
        <end position="241"/>
    </location>
</feature>
<evidence type="ECO:0000256" key="6">
    <source>
        <dbReference type="SAM" id="Phobius"/>
    </source>
</evidence>
<dbReference type="PANTHER" id="PTHR30250">
    <property type="entry name" value="PST FAMILY PREDICTED COLANIC ACID TRANSPORTER"/>
    <property type="match status" value="1"/>
</dbReference>
<evidence type="ECO:0000256" key="4">
    <source>
        <dbReference type="ARBA" id="ARBA00022989"/>
    </source>
</evidence>
<evidence type="ECO:0000256" key="3">
    <source>
        <dbReference type="ARBA" id="ARBA00022692"/>
    </source>
</evidence>
<evidence type="ECO:0000256" key="2">
    <source>
        <dbReference type="ARBA" id="ARBA00022475"/>
    </source>
</evidence>
<name>A0A087LWC1_9HYPH</name>
<dbReference type="Proteomes" id="UP000028981">
    <property type="component" value="Unassembled WGS sequence"/>
</dbReference>
<gene>
    <name evidence="7" type="ORF">JP75_23225</name>
</gene>
<dbReference type="AlphaFoldDB" id="A0A087LWC1"/>
<comment type="subcellular location">
    <subcellularLocation>
        <location evidence="1">Cell membrane</location>
        <topology evidence="1">Multi-pass membrane protein</topology>
    </subcellularLocation>
</comment>
<reference evidence="7 8" key="1">
    <citation type="submission" date="2014-08" db="EMBL/GenBank/DDBJ databases">
        <authorList>
            <person name="Hassan Y.I."/>
            <person name="Lepp D."/>
            <person name="Zhou T."/>
        </authorList>
    </citation>
    <scope>NUCLEOTIDE SEQUENCE [LARGE SCALE GENOMIC DNA]</scope>
    <source>
        <strain evidence="7 8">IFO13584</strain>
    </source>
</reference>
<evidence type="ECO:0000313" key="8">
    <source>
        <dbReference type="Proteomes" id="UP000028981"/>
    </source>
</evidence>
<evidence type="ECO:0000256" key="1">
    <source>
        <dbReference type="ARBA" id="ARBA00004651"/>
    </source>
</evidence>
<dbReference type="PANTHER" id="PTHR30250:SF11">
    <property type="entry name" value="O-ANTIGEN TRANSPORTER-RELATED"/>
    <property type="match status" value="1"/>
</dbReference>
<feature type="transmembrane region" description="Helical" evidence="6">
    <location>
        <begin position="157"/>
        <end position="176"/>
    </location>
</feature>
<keyword evidence="8" id="KW-1185">Reference proteome</keyword>
<sequence>MSLARKLASQSSIIFAARIFGAGFIFVAQALIARLWGAELLGEFLLVVASVNLVSVVMPLGYHTVGTYFAAEYRARGNRQQLLAFLTRSYGFVALSFAGLIIIGPMLLEAIGQGQGAVALHFVPFALLTLGTAVVYVNSATLVGLKRPFAGFFADTLLRPMIVLASFLVALGAGIPEAGFTQMLWCIGVGYVVVSLVQFGFVVTSLPKIPLGESAQTAETRRWWRFALPWVVISLATDFFFDIDLLLLSQQLGREELAIFGVCTRIFSLVSFGVAAVYAVTMPDMFESEAKADRDEFNRKVGEANVVASGVALLLFCVALVGAPIALMLFGPEFSAGAMPLAILCLSLVVRSAMGPASIVLSIHDRPWASLPAIALGIFALFLGNLLLVPSFGLVGASLAAIFAISIWSVALWLTALHTAHIDVSILQWFRSRRRVVAAE</sequence>
<organism evidence="7 8">
    <name type="scientific">Devosia riboflavina</name>
    <dbReference type="NCBI Taxonomy" id="46914"/>
    <lineage>
        <taxon>Bacteria</taxon>
        <taxon>Pseudomonadati</taxon>
        <taxon>Pseudomonadota</taxon>
        <taxon>Alphaproteobacteria</taxon>
        <taxon>Hyphomicrobiales</taxon>
        <taxon>Devosiaceae</taxon>
        <taxon>Devosia</taxon>
    </lineage>
</organism>
<feature type="transmembrane region" description="Helical" evidence="6">
    <location>
        <begin position="257"/>
        <end position="280"/>
    </location>
</feature>
<feature type="transmembrane region" description="Helical" evidence="6">
    <location>
        <begin position="301"/>
        <end position="329"/>
    </location>
</feature>
<dbReference type="InterPro" id="IPR050833">
    <property type="entry name" value="Poly_Biosynth_Transport"/>
</dbReference>
<dbReference type="OrthoDB" id="7942036at2"/>
<feature type="transmembrane region" description="Helical" evidence="6">
    <location>
        <begin position="120"/>
        <end position="145"/>
    </location>
</feature>
<dbReference type="GO" id="GO:0005886">
    <property type="term" value="C:plasma membrane"/>
    <property type="evidence" value="ECO:0007669"/>
    <property type="project" value="UniProtKB-SubCell"/>
</dbReference>
<dbReference type="STRING" id="46914.JP75_23225"/>
<feature type="transmembrane region" description="Helical" evidence="6">
    <location>
        <begin position="182"/>
        <end position="203"/>
    </location>
</feature>
<feature type="transmembrane region" description="Helical" evidence="6">
    <location>
        <begin position="44"/>
        <end position="70"/>
    </location>
</feature>
<protein>
    <submittedName>
        <fullName evidence="7">Uncharacterized protein</fullName>
    </submittedName>
</protein>
<dbReference type="EMBL" id="JQGC01000033">
    <property type="protein sequence ID" value="KFL28924.1"/>
    <property type="molecule type" value="Genomic_DNA"/>
</dbReference>
<evidence type="ECO:0000256" key="5">
    <source>
        <dbReference type="ARBA" id="ARBA00023136"/>
    </source>
</evidence>
<accession>A0A087LWC1</accession>
<feature type="transmembrane region" description="Helical" evidence="6">
    <location>
        <begin position="394"/>
        <end position="417"/>
    </location>
</feature>
<comment type="caution">
    <text evidence="7">The sequence shown here is derived from an EMBL/GenBank/DDBJ whole genome shotgun (WGS) entry which is preliminary data.</text>
</comment>
<evidence type="ECO:0000313" key="7">
    <source>
        <dbReference type="EMBL" id="KFL28924.1"/>
    </source>
</evidence>
<proteinExistence type="predicted"/>